<protein>
    <recommendedName>
        <fullName evidence="7">Cytochrome c oxidase assembly protein</fullName>
    </recommendedName>
</protein>
<evidence type="ECO:0000313" key="6">
    <source>
        <dbReference type="Proteomes" id="UP000054007"/>
    </source>
</evidence>
<sequence>MSLAAKASFTGACAFTALTIWAVHYQQSQERETMYKGVLKDDQRRKEKMKQRQEFFEASQRKRELYESVQKVEPSE</sequence>
<organism evidence="5 6">
    <name type="scientific">Cylindrobasidium torrendii FP15055 ss-10</name>
    <dbReference type="NCBI Taxonomy" id="1314674"/>
    <lineage>
        <taxon>Eukaryota</taxon>
        <taxon>Fungi</taxon>
        <taxon>Dikarya</taxon>
        <taxon>Basidiomycota</taxon>
        <taxon>Agaricomycotina</taxon>
        <taxon>Agaricomycetes</taxon>
        <taxon>Agaricomycetidae</taxon>
        <taxon>Agaricales</taxon>
        <taxon>Marasmiineae</taxon>
        <taxon>Physalacriaceae</taxon>
        <taxon>Cylindrobasidium</taxon>
    </lineage>
</organism>
<accession>A0A0D7BLW7</accession>
<dbReference type="Pfam" id="PF15786">
    <property type="entry name" value="PET117"/>
    <property type="match status" value="1"/>
</dbReference>
<evidence type="ECO:0000256" key="2">
    <source>
        <dbReference type="ARBA" id="ARBA00008197"/>
    </source>
</evidence>
<dbReference type="GO" id="GO:0033617">
    <property type="term" value="P:mitochondrial respiratory chain complex IV assembly"/>
    <property type="evidence" value="ECO:0007669"/>
    <property type="project" value="TreeGrafter"/>
</dbReference>
<dbReference type="Proteomes" id="UP000054007">
    <property type="component" value="Unassembled WGS sequence"/>
</dbReference>
<reference evidence="5 6" key="1">
    <citation type="journal article" date="2015" name="Fungal Genet. Biol.">
        <title>Evolution of novel wood decay mechanisms in Agaricales revealed by the genome sequences of Fistulina hepatica and Cylindrobasidium torrendii.</title>
        <authorList>
            <person name="Floudas D."/>
            <person name="Held B.W."/>
            <person name="Riley R."/>
            <person name="Nagy L.G."/>
            <person name="Koehler G."/>
            <person name="Ransdell A.S."/>
            <person name="Younus H."/>
            <person name="Chow J."/>
            <person name="Chiniquy J."/>
            <person name="Lipzen A."/>
            <person name="Tritt A."/>
            <person name="Sun H."/>
            <person name="Haridas S."/>
            <person name="LaButti K."/>
            <person name="Ohm R.A."/>
            <person name="Kues U."/>
            <person name="Blanchette R.A."/>
            <person name="Grigoriev I.V."/>
            <person name="Minto R.E."/>
            <person name="Hibbett D.S."/>
        </authorList>
    </citation>
    <scope>NUCLEOTIDE SEQUENCE [LARGE SCALE GENOMIC DNA]</scope>
    <source>
        <strain evidence="5 6">FP15055 ss-10</strain>
    </source>
</reference>
<dbReference type="PANTHER" id="PTHR28163:SF1">
    <property type="entry name" value="PROTEIN PET117 HOMOLOG, MITOCHONDRIAL"/>
    <property type="match status" value="1"/>
</dbReference>
<dbReference type="AlphaFoldDB" id="A0A0D7BLW7"/>
<evidence type="ECO:0000256" key="1">
    <source>
        <dbReference type="ARBA" id="ARBA00004173"/>
    </source>
</evidence>
<comment type="subcellular location">
    <subcellularLocation>
        <location evidence="1">Mitochondrion</location>
    </subcellularLocation>
</comment>
<proteinExistence type="inferred from homology"/>
<evidence type="ECO:0008006" key="7">
    <source>
        <dbReference type="Google" id="ProtNLM"/>
    </source>
</evidence>
<name>A0A0D7BLW7_9AGAR</name>
<dbReference type="PANTHER" id="PTHR28163">
    <property type="entry name" value="PROTEIN PET117 HOMOLOG, MITOCHONDRIAL"/>
    <property type="match status" value="1"/>
</dbReference>
<keyword evidence="3" id="KW-0809">Transit peptide</keyword>
<dbReference type="OrthoDB" id="76305at2759"/>
<dbReference type="InterPro" id="IPR031568">
    <property type="entry name" value="Pet117"/>
</dbReference>
<keyword evidence="6" id="KW-1185">Reference proteome</keyword>
<dbReference type="GO" id="GO:0005739">
    <property type="term" value="C:mitochondrion"/>
    <property type="evidence" value="ECO:0007669"/>
    <property type="project" value="UniProtKB-SubCell"/>
</dbReference>
<dbReference type="STRING" id="1314674.A0A0D7BLW7"/>
<comment type="similarity">
    <text evidence="2">Belongs to the PET117 family.</text>
</comment>
<keyword evidence="4" id="KW-0496">Mitochondrion</keyword>
<evidence type="ECO:0000313" key="5">
    <source>
        <dbReference type="EMBL" id="KIY70596.1"/>
    </source>
</evidence>
<dbReference type="EMBL" id="KN880466">
    <property type="protein sequence ID" value="KIY70596.1"/>
    <property type="molecule type" value="Genomic_DNA"/>
</dbReference>
<gene>
    <name evidence="5" type="ORF">CYLTODRAFT_419688</name>
</gene>
<evidence type="ECO:0000256" key="3">
    <source>
        <dbReference type="ARBA" id="ARBA00022946"/>
    </source>
</evidence>
<evidence type="ECO:0000256" key="4">
    <source>
        <dbReference type="ARBA" id="ARBA00023128"/>
    </source>
</evidence>